<dbReference type="PANTHER" id="PTHR20941:SF1">
    <property type="entry name" value="FOLIC ACID SYNTHESIS PROTEIN FOL1"/>
    <property type="match status" value="1"/>
</dbReference>
<comment type="cofactor">
    <cofactor evidence="2">
        <name>Mg(2+)</name>
        <dbReference type="ChEBI" id="CHEBI:18420"/>
    </cofactor>
</comment>
<comment type="catalytic activity">
    <reaction evidence="1">
        <text>(7,8-dihydropterin-6-yl)methyl diphosphate + 4-aminobenzoate = 7,8-dihydropteroate + diphosphate</text>
        <dbReference type="Rhea" id="RHEA:19949"/>
        <dbReference type="ChEBI" id="CHEBI:17836"/>
        <dbReference type="ChEBI" id="CHEBI:17839"/>
        <dbReference type="ChEBI" id="CHEBI:33019"/>
        <dbReference type="ChEBI" id="CHEBI:72950"/>
        <dbReference type="EC" id="2.5.1.15"/>
    </reaction>
</comment>
<sequence>MSYILNLGGRAFDLSEPVVMGILNVTPDSFYAGSRKQTAEAIAERIHEIIQEGGRIIDIGACSTRPGGGELVDGEEELRRLRHALEIIRAEAPDLPISVDTYRADVAKACVEEYGVEIINDISGGQADAQMYSTVGELGVAYILMHLEHNVEGMHQVVDYKPSVEVCVADYFRKRLEQLHACGVKDVILDPGYGFSKSMDDHYRLLTHQREALQEFAEPVLVGFSRKRMVQTVIGADAMHSGDATNVLHTYALMEGIAQIIRTHDVRLAVEAIQVTDMIRKHLPDATGASSYTHWQRPLEIH</sequence>
<dbReference type="OrthoDB" id="9811744at2"/>
<dbReference type="RefSeq" id="WP_007364597.1">
    <property type="nucleotide sequence ID" value="NZ_ACLR01000034.1"/>
</dbReference>
<evidence type="ECO:0000256" key="8">
    <source>
        <dbReference type="ARBA" id="ARBA00022909"/>
    </source>
</evidence>
<evidence type="ECO:0000256" key="6">
    <source>
        <dbReference type="ARBA" id="ARBA00022723"/>
    </source>
</evidence>
<keyword evidence="6" id="KW-0479">Metal-binding</keyword>
<dbReference type="GO" id="GO:0004156">
    <property type="term" value="F:dihydropteroate synthase activity"/>
    <property type="evidence" value="ECO:0007669"/>
    <property type="project" value="UniProtKB-EC"/>
</dbReference>
<dbReference type="InterPro" id="IPR000489">
    <property type="entry name" value="Pterin-binding_dom"/>
</dbReference>
<dbReference type="PROSITE" id="PS50972">
    <property type="entry name" value="PTERIN_BINDING"/>
    <property type="match status" value="1"/>
</dbReference>
<comment type="pathway">
    <text evidence="3">Cofactor biosynthesis; tetrahydrofolate biosynthesis; 7,8-dihydrofolate from 2-amino-4-hydroxy-6-hydroxymethyl-7,8-dihydropteridine diphosphate and 4-aminobenzoate: step 1/2.</text>
</comment>
<dbReference type="EC" id="2.5.1.15" evidence="4"/>
<dbReference type="GO" id="GO:0005829">
    <property type="term" value="C:cytosol"/>
    <property type="evidence" value="ECO:0007669"/>
    <property type="project" value="TreeGrafter"/>
</dbReference>
<evidence type="ECO:0000313" key="11">
    <source>
        <dbReference type="Proteomes" id="UP000003303"/>
    </source>
</evidence>
<dbReference type="PANTHER" id="PTHR20941">
    <property type="entry name" value="FOLATE SYNTHESIS PROTEINS"/>
    <property type="match status" value="1"/>
</dbReference>
<evidence type="ECO:0000313" key="10">
    <source>
        <dbReference type="EMBL" id="EEK17562.1"/>
    </source>
</evidence>
<comment type="caution">
    <text evidence="10">The sequence shown here is derived from an EMBL/GenBank/DDBJ whole genome shotgun (WGS) entry which is preliminary data.</text>
</comment>
<evidence type="ECO:0000256" key="2">
    <source>
        <dbReference type="ARBA" id="ARBA00001946"/>
    </source>
</evidence>
<dbReference type="Proteomes" id="UP000003303">
    <property type="component" value="Unassembled WGS sequence"/>
</dbReference>
<keyword evidence="11" id="KW-1185">Reference proteome</keyword>
<organism evidence="10 11">
    <name type="scientific">Porphyromonas uenonis 60-3</name>
    <dbReference type="NCBI Taxonomy" id="596327"/>
    <lineage>
        <taxon>Bacteria</taxon>
        <taxon>Pseudomonadati</taxon>
        <taxon>Bacteroidota</taxon>
        <taxon>Bacteroidia</taxon>
        <taxon>Bacteroidales</taxon>
        <taxon>Porphyromonadaceae</taxon>
        <taxon>Porphyromonas</taxon>
    </lineage>
</organism>
<dbReference type="InterPro" id="IPR011005">
    <property type="entry name" value="Dihydropteroate_synth-like_sf"/>
</dbReference>
<evidence type="ECO:0000256" key="4">
    <source>
        <dbReference type="ARBA" id="ARBA00012458"/>
    </source>
</evidence>
<proteinExistence type="predicted"/>
<dbReference type="GO" id="GO:0046654">
    <property type="term" value="P:tetrahydrofolate biosynthetic process"/>
    <property type="evidence" value="ECO:0007669"/>
    <property type="project" value="TreeGrafter"/>
</dbReference>
<accession>C2M9Q0</accession>
<name>C2M9Q0_9PORP</name>
<evidence type="ECO:0000256" key="7">
    <source>
        <dbReference type="ARBA" id="ARBA00022842"/>
    </source>
</evidence>
<feature type="domain" description="Pterin-binding" evidence="9">
    <location>
        <begin position="17"/>
        <end position="274"/>
    </location>
</feature>
<evidence type="ECO:0000256" key="3">
    <source>
        <dbReference type="ARBA" id="ARBA00004763"/>
    </source>
</evidence>
<keyword evidence="7" id="KW-0460">Magnesium</keyword>
<dbReference type="InterPro" id="IPR006390">
    <property type="entry name" value="DHP_synth_dom"/>
</dbReference>
<protein>
    <recommendedName>
        <fullName evidence="4">dihydropteroate synthase</fullName>
        <ecNumber evidence="4">2.5.1.15</ecNumber>
    </recommendedName>
</protein>
<evidence type="ECO:0000256" key="5">
    <source>
        <dbReference type="ARBA" id="ARBA00022679"/>
    </source>
</evidence>
<evidence type="ECO:0000259" key="9">
    <source>
        <dbReference type="PROSITE" id="PS50972"/>
    </source>
</evidence>
<dbReference type="STRING" id="596327.PORUE0001_0200"/>
<dbReference type="SUPFAM" id="SSF51717">
    <property type="entry name" value="Dihydropteroate synthetase-like"/>
    <property type="match status" value="1"/>
</dbReference>
<keyword evidence="8" id="KW-0289">Folate biosynthesis</keyword>
<dbReference type="InterPro" id="IPR045031">
    <property type="entry name" value="DHP_synth-like"/>
</dbReference>
<dbReference type="GO" id="GO:0046656">
    <property type="term" value="P:folic acid biosynthetic process"/>
    <property type="evidence" value="ECO:0007669"/>
    <property type="project" value="UniProtKB-KW"/>
</dbReference>
<dbReference type="EMBL" id="ACLR01000034">
    <property type="protein sequence ID" value="EEK17562.1"/>
    <property type="molecule type" value="Genomic_DNA"/>
</dbReference>
<reference evidence="10 11" key="1">
    <citation type="submission" date="2009-04" db="EMBL/GenBank/DDBJ databases">
        <authorList>
            <person name="Sebastian Y."/>
            <person name="Madupu R."/>
            <person name="Durkin A.S."/>
            <person name="Torralba M."/>
            <person name="Methe B."/>
            <person name="Sutton G.G."/>
            <person name="Strausberg R.L."/>
            <person name="Nelson K.E."/>
        </authorList>
    </citation>
    <scope>NUCLEOTIDE SEQUENCE [LARGE SCALE GENOMIC DNA]</scope>
    <source>
        <strain evidence="10 11">60-3</strain>
    </source>
</reference>
<gene>
    <name evidence="10" type="primary">folP</name>
    <name evidence="10" type="ORF">PORUE0001_0200</name>
</gene>
<dbReference type="Pfam" id="PF00809">
    <property type="entry name" value="Pterin_bind"/>
    <property type="match status" value="1"/>
</dbReference>
<keyword evidence="5 10" id="KW-0808">Transferase</keyword>
<dbReference type="GO" id="GO:0046872">
    <property type="term" value="F:metal ion binding"/>
    <property type="evidence" value="ECO:0007669"/>
    <property type="project" value="UniProtKB-KW"/>
</dbReference>
<dbReference type="AlphaFoldDB" id="C2M9Q0"/>
<dbReference type="Gene3D" id="3.20.20.20">
    <property type="entry name" value="Dihydropteroate synthase-like"/>
    <property type="match status" value="1"/>
</dbReference>
<dbReference type="NCBIfam" id="TIGR01496">
    <property type="entry name" value="DHPS"/>
    <property type="match status" value="1"/>
</dbReference>
<evidence type="ECO:0000256" key="1">
    <source>
        <dbReference type="ARBA" id="ARBA00000012"/>
    </source>
</evidence>
<dbReference type="eggNOG" id="COG0294">
    <property type="taxonomic scope" value="Bacteria"/>
</dbReference>